<evidence type="ECO:0000256" key="10">
    <source>
        <dbReference type="ARBA" id="ARBA00022827"/>
    </source>
</evidence>
<evidence type="ECO:0000256" key="31">
    <source>
        <dbReference type="RuleBase" id="RU362125"/>
    </source>
</evidence>
<comment type="catalytic activity">
    <reaction evidence="30">
        <text>octadecanoyl-CoA + oxidized [electron-transfer flavoprotein] + H(+) = (2E)-octadecenoyl-CoA + reduced [electron-transfer flavoprotein]</text>
        <dbReference type="Rhea" id="RHEA:47240"/>
        <dbReference type="Rhea" id="RHEA-COMP:10685"/>
        <dbReference type="Rhea" id="RHEA-COMP:10686"/>
        <dbReference type="ChEBI" id="CHEBI:15378"/>
        <dbReference type="ChEBI" id="CHEBI:57394"/>
        <dbReference type="ChEBI" id="CHEBI:57692"/>
        <dbReference type="ChEBI" id="CHEBI:58307"/>
        <dbReference type="ChEBI" id="CHEBI:71412"/>
    </reaction>
    <physiologicalReaction direction="left-to-right" evidence="30">
        <dbReference type="Rhea" id="RHEA:47241"/>
    </physiologicalReaction>
</comment>
<dbReference type="InterPro" id="IPR009100">
    <property type="entry name" value="AcylCoA_DH/oxidase_NM_dom_sf"/>
</dbReference>
<dbReference type="Gene3D" id="2.40.110.10">
    <property type="entry name" value="Butyryl-CoA Dehydrogenase, subunit A, domain 2"/>
    <property type="match status" value="1"/>
</dbReference>
<dbReference type="InterPro" id="IPR050741">
    <property type="entry name" value="Acyl-CoA_dehydrogenase"/>
</dbReference>
<evidence type="ECO:0000256" key="30">
    <source>
        <dbReference type="ARBA" id="ARBA00049224"/>
    </source>
</evidence>
<evidence type="ECO:0000259" key="32">
    <source>
        <dbReference type="Pfam" id="PF00441"/>
    </source>
</evidence>
<evidence type="ECO:0000256" key="21">
    <source>
        <dbReference type="ARBA" id="ARBA00047916"/>
    </source>
</evidence>
<dbReference type="CDD" id="cd01160">
    <property type="entry name" value="LCAD"/>
    <property type="match status" value="1"/>
</dbReference>
<comment type="catalytic activity">
    <reaction evidence="26">
        <text>octanoyl-CoA + oxidized [electron-transfer flavoprotein] + H(+) = (2E)-octenoyl-CoA + reduced [electron-transfer flavoprotein]</text>
        <dbReference type="Rhea" id="RHEA:48180"/>
        <dbReference type="Rhea" id="RHEA-COMP:10685"/>
        <dbReference type="Rhea" id="RHEA-COMP:10686"/>
        <dbReference type="ChEBI" id="CHEBI:15378"/>
        <dbReference type="ChEBI" id="CHEBI:57386"/>
        <dbReference type="ChEBI" id="CHEBI:57692"/>
        <dbReference type="ChEBI" id="CHEBI:58307"/>
        <dbReference type="ChEBI" id="CHEBI:62242"/>
    </reaction>
    <physiologicalReaction direction="left-to-right" evidence="26">
        <dbReference type="Rhea" id="RHEA:48181"/>
    </physiologicalReaction>
</comment>
<evidence type="ECO:0000256" key="29">
    <source>
        <dbReference type="ARBA" id="ARBA00049192"/>
    </source>
</evidence>
<dbReference type="GO" id="GO:0033539">
    <property type="term" value="P:fatty acid beta-oxidation using acyl-CoA dehydrogenase"/>
    <property type="evidence" value="ECO:0007669"/>
    <property type="project" value="TreeGrafter"/>
</dbReference>
<dbReference type="InterPro" id="IPR006091">
    <property type="entry name" value="Acyl-CoA_Oxase/DH_mid-dom"/>
</dbReference>
<evidence type="ECO:0000256" key="4">
    <source>
        <dbReference type="ARBA" id="ARBA00009347"/>
    </source>
</evidence>
<dbReference type="InterPro" id="IPR034179">
    <property type="entry name" value="LCAD"/>
</dbReference>
<dbReference type="PANTHER" id="PTHR48083:SF20">
    <property type="entry name" value="LONG-CHAIN SPECIFIC ACYL-COA DEHYDROGENASE, MITOCHONDRIAL"/>
    <property type="match status" value="1"/>
</dbReference>
<accession>A0A3B3ULX4</accession>
<comment type="pathway">
    <text evidence="3">Lipid metabolism; mitochondrial fatty acid beta-oxidation.</text>
</comment>
<keyword evidence="9 31" id="KW-0285">Flavoprotein</keyword>
<evidence type="ECO:0000256" key="22">
    <source>
        <dbReference type="ARBA" id="ARBA00048020"/>
    </source>
</evidence>
<comment type="catalytic activity">
    <reaction evidence="22">
        <text>docosanoyl-CoA + oxidized [electron-transfer flavoprotein] + H(+) = (2E)-docosenoyl-CoA + reduced [electron-transfer flavoprotein]</text>
        <dbReference type="Rhea" id="RHEA:47228"/>
        <dbReference type="Rhea" id="RHEA-COMP:10685"/>
        <dbReference type="Rhea" id="RHEA-COMP:10686"/>
        <dbReference type="ChEBI" id="CHEBI:15378"/>
        <dbReference type="ChEBI" id="CHEBI:57692"/>
        <dbReference type="ChEBI" id="CHEBI:58307"/>
        <dbReference type="ChEBI" id="CHEBI:65059"/>
        <dbReference type="ChEBI" id="CHEBI:74692"/>
    </reaction>
    <physiologicalReaction direction="left-to-right" evidence="22">
        <dbReference type="Rhea" id="RHEA:47229"/>
    </physiologicalReaction>
</comment>
<comment type="catalytic activity">
    <reaction evidence="29">
        <text>hexanoyl-CoA + oxidized [electron-transfer flavoprotein] + H(+) = (2E)-hexenoyl-CoA + reduced [electron-transfer flavoprotein]</text>
        <dbReference type="Rhea" id="RHEA:43464"/>
        <dbReference type="Rhea" id="RHEA-COMP:10685"/>
        <dbReference type="Rhea" id="RHEA-COMP:10686"/>
        <dbReference type="ChEBI" id="CHEBI:15378"/>
        <dbReference type="ChEBI" id="CHEBI:57692"/>
        <dbReference type="ChEBI" id="CHEBI:58307"/>
        <dbReference type="ChEBI" id="CHEBI:62077"/>
        <dbReference type="ChEBI" id="CHEBI:62620"/>
    </reaction>
    <physiologicalReaction direction="left-to-right" evidence="29">
        <dbReference type="Rhea" id="RHEA:43465"/>
    </physiologicalReaction>
</comment>
<protein>
    <recommendedName>
        <fullName evidence="7">Long-chain specific acyl-CoA dehydrogenase, mitochondrial</fullName>
        <ecNumber evidence="6">1.3.8.8</ecNumber>
    </recommendedName>
</protein>
<evidence type="ECO:0000313" key="36">
    <source>
        <dbReference type="Proteomes" id="UP000261500"/>
    </source>
</evidence>
<evidence type="ECO:0000256" key="24">
    <source>
        <dbReference type="ARBA" id="ARBA00048187"/>
    </source>
</evidence>
<dbReference type="GO" id="GO:0004466">
    <property type="term" value="F:long-chain fatty acyl-CoA dehydrogenase activity"/>
    <property type="evidence" value="ECO:0007669"/>
    <property type="project" value="UniProtKB-EC"/>
</dbReference>
<dbReference type="Pfam" id="PF02771">
    <property type="entry name" value="Acyl-CoA_dh_N"/>
    <property type="match status" value="1"/>
</dbReference>
<comment type="catalytic activity">
    <reaction evidence="24">
        <text>(5Z)-tetradecenoyl-CoA + oxidized [electron-transfer flavoprotein] + H(+) = (2E,5Z)-tetradecadienoyl-CoA + reduced [electron-transfer flavoprotein]</text>
        <dbReference type="Rhea" id="RHEA:47448"/>
        <dbReference type="Rhea" id="RHEA-COMP:10685"/>
        <dbReference type="Rhea" id="RHEA-COMP:10686"/>
        <dbReference type="ChEBI" id="CHEBI:15378"/>
        <dbReference type="ChEBI" id="CHEBI:57692"/>
        <dbReference type="ChEBI" id="CHEBI:58307"/>
        <dbReference type="ChEBI" id="CHEBI:84650"/>
        <dbReference type="ChEBI" id="CHEBI:87701"/>
    </reaction>
    <physiologicalReaction direction="left-to-right" evidence="24">
        <dbReference type="Rhea" id="RHEA:47449"/>
    </physiologicalReaction>
</comment>
<keyword evidence="10 31" id="KW-0274">FAD</keyword>
<dbReference type="Pfam" id="PF00441">
    <property type="entry name" value="Acyl-CoA_dh_1"/>
    <property type="match status" value="1"/>
</dbReference>
<feature type="domain" description="Acyl-CoA dehydrogenase/oxidase C-terminal" evidence="32">
    <location>
        <begin position="257"/>
        <end position="405"/>
    </location>
</feature>
<dbReference type="STRING" id="48699.ENSPLAP00000013677"/>
<evidence type="ECO:0000256" key="3">
    <source>
        <dbReference type="ARBA" id="ARBA00005198"/>
    </source>
</evidence>
<name>A0A3B3ULX4_9TELE</name>
<evidence type="ECO:0000256" key="25">
    <source>
        <dbReference type="ARBA" id="ARBA00048725"/>
    </source>
</evidence>
<evidence type="ECO:0000256" key="28">
    <source>
        <dbReference type="ARBA" id="ARBA00049140"/>
    </source>
</evidence>
<comment type="subcellular location">
    <subcellularLocation>
        <location evidence="2">Mitochondrion matrix</location>
    </subcellularLocation>
</comment>
<dbReference type="GeneTree" id="ENSGT00940000157652"/>
<comment type="similarity">
    <text evidence="4 31">Belongs to the acyl-CoA dehydrogenase family.</text>
</comment>
<dbReference type="InterPro" id="IPR009075">
    <property type="entry name" value="AcylCo_DH/oxidase_C"/>
</dbReference>
<dbReference type="Pfam" id="PF02770">
    <property type="entry name" value="Acyl-CoA_dh_M"/>
    <property type="match status" value="1"/>
</dbReference>
<comment type="subunit">
    <text evidence="5">Homotetramer.</text>
</comment>
<keyword evidence="15" id="KW-0443">Lipid metabolism</keyword>
<evidence type="ECO:0000256" key="9">
    <source>
        <dbReference type="ARBA" id="ARBA00022630"/>
    </source>
</evidence>
<dbReference type="FunFam" id="2.40.110.10:FF:000002">
    <property type="entry name" value="Acyl-CoA dehydrogenase fadE12"/>
    <property type="match status" value="1"/>
</dbReference>
<evidence type="ECO:0000256" key="16">
    <source>
        <dbReference type="ARBA" id="ARBA00023128"/>
    </source>
</evidence>
<dbReference type="InterPro" id="IPR046373">
    <property type="entry name" value="Acyl-CoA_Oxase/DH_mid-dom_sf"/>
</dbReference>
<evidence type="ECO:0000256" key="7">
    <source>
        <dbReference type="ARBA" id="ARBA00014123"/>
    </source>
</evidence>
<dbReference type="FunFam" id="1.10.540.10:FF:000017">
    <property type="entry name" value="long-chain specific acyl-CoA dehydrogenase, mitochondrial"/>
    <property type="match status" value="1"/>
</dbReference>
<evidence type="ECO:0000256" key="19">
    <source>
        <dbReference type="ARBA" id="ARBA00047546"/>
    </source>
</evidence>
<evidence type="ECO:0000256" key="5">
    <source>
        <dbReference type="ARBA" id="ARBA00011881"/>
    </source>
</evidence>
<dbReference type="EC" id="1.3.8.8" evidence="6"/>
<dbReference type="GO" id="GO:0042758">
    <property type="term" value="P:long-chain fatty acid catabolic process"/>
    <property type="evidence" value="ECO:0007669"/>
    <property type="project" value="InterPro"/>
</dbReference>
<sequence length="409" mass="45877">KQYSQAQQQGSTVASIRPETSTAKTLMDIGTRRIFNEDHDIFRQSVRRFFQEEVVPHHKWEKAGQVSRELWEKAGEQGLLGVMIPEEHGGIGGDTFSAAITWEEMYSNCTGPGFALHSDIVMPYIVNYGSKEQIERFIPSMTAGKHIGAIAMTEPGAGDLQGVRTYAKKDGSDWILNGNKVFITNGWMADVVVVVTVTNREAKTAAHGISLFLVENGMKGFQKGRKLEKIGLKAQDTAELFFEDVRLPASALLGELNKGFYYLMNELPQQERLLIADMAISSCEFMFEETRNYVLQRKAFGKTVAHLQTVQHKLAELKSEICFGRVFVDNCLQLLSERRLDPTTASMAKFRASELQNKVATQCLQLHGGWGYMWEYPIAAFVDSRVQPIFGGTNEIMKELIARGIMSQK</sequence>
<dbReference type="Proteomes" id="UP000261500">
    <property type="component" value="Unplaced"/>
</dbReference>
<dbReference type="FunFam" id="1.20.140.10:FF:000020">
    <property type="entry name" value="Long-chain specific acyl-CoA dehydrogenase, mitochondrial"/>
    <property type="match status" value="1"/>
</dbReference>
<feature type="domain" description="Acyl-CoA oxidase/dehydrogenase middle" evidence="33">
    <location>
        <begin position="149"/>
        <end position="245"/>
    </location>
</feature>
<comment type="catalytic activity">
    <reaction evidence="20">
        <text>dodecanoyl-CoA + oxidized [electron-transfer flavoprotein] + H(+) = (2E)-dodecenoyl-CoA + reduced [electron-transfer flavoprotein]</text>
        <dbReference type="Rhea" id="RHEA:47296"/>
        <dbReference type="Rhea" id="RHEA-COMP:10685"/>
        <dbReference type="Rhea" id="RHEA-COMP:10686"/>
        <dbReference type="ChEBI" id="CHEBI:15378"/>
        <dbReference type="ChEBI" id="CHEBI:57330"/>
        <dbReference type="ChEBI" id="CHEBI:57375"/>
        <dbReference type="ChEBI" id="CHEBI:57692"/>
        <dbReference type="ChEBI" id="CHEBI:58307"/>
    </reaction>
    <physiologicalReaction direction="left-to-right" evidence="20">
        <dbReference type="Rhea" id="RHEA:47297"/>
    </physiologicalReaction>
</comment>
<evidence type="ECO:0000256" key="27">
    <source>
        <dbReference type="ARBA" id="ARBA00049038"/>
    </source>
</evidence>
<keyword evidence="36" id="KW-1185">Reference proteome</keyword>
<dbReference type="GO" id="GO:0019254">
    <property type="term" value="P:carnitine metabolic process, CoA-linked"/>
    <property type="evidence" value="ECO:0007669"/>
    <property type="project" value="TreeGrafter"/>
</dbReference>
<evidence type="ECO:0000256" key="6">
    <source>
        <dbReference type="ARBA" id="ARBA00012040"/>
    </source>
</evidence>
<evidence type="ECO:0000256" key="8">
    <source>
        <dbReference type="ARBA" id="ARBA00022553"/>
    </source>
</evidence>
<comment type="catalytic activity">
    <reaction evidence="19">
        <text>decanoyl-CoA + oxidized [electron-transfer flavoprotein] + H(+) = (2E)-decenoyl-CoA + reduced [electron-transfer flavoprotein]</text>
        <dbReference type="Rhea" id="RHEA:48176"/>
        <dbReference type="Rhea" id="RHEA-COMP:10685"/>
        <dbReference type="Rhea" id="RHEA-COMP:10686"/>
        <dbReference type="ChEBI" id="CHEBI:15378"/>
        <dbReference type="ChEBI" id="CHEBI:57692"/>
        <dbReference type="ChEBI" id="CHEBI:58307"/>
        <dbReference type="ChEBI" id="CHEBI:61406"/>
        <dbReference type="ChEBI" id="CHEBI:61430"/>
    </reaction>
    <physiologicalReaction direction="left-to-right" evidence="19">
        <dbReference type="Rhea" id="RHEA:48177"/>
    </physiologicalReaction>
</comment>
<evidence type="ECO:0000259" key="34">
    <source>
        <dbReference type="Pfam" id="PF02771"/>
    </source>
</evidence>
<comment type="catalytic activity">
    <reaction evidence="27">
        <text>tetradecanoyl-CoA + oxidized [electron-transfer flavoprotein] + H(+) = (2E)-tetradecenoyl-CoA + reduced [electron-transfer flavoprotein]</text>
        <dbReference type="Rhea" id="RHEA:47316"/>
        <dbReference type="Rhea" id="RHEA-COMP:10685"/>
        <dbReference type="Rhea" id="RHEA-COMP:10686"/>
        <dbReference type="ChEBI" id="CHEBI:15378"/>
        <dbReference type="ChEBI" id="CHEBI:57385"/>
        <dbReference type="ChEBI" id="CHEBI:57692"/>
        <dbReference type="ChEBI" id="CHEBI:58307"/>
        <dbReference type="ChEBI" id="CHEBI:61405"/>
    </reaction>
    <physiologicalReaction direction="left-to-right" evidence="27">
        <dbReference type="Rhea" id="RHEA:47317"/>
    </physiologicalReaction>
</comment>
<dbReference type="Gene3D" id="1.10.540.10">
    <property type="entry name" value="Acyl-CoA dehydrogenase/oxidase, N-terminal domain"/>
    <property type="match status" value="1"/>
</dbReference>
<evidence type="ECO:0000256" key="14">
    <source>
        <dbReference type="ARBA" id="ARBA00023002"/>
    </source>
</evidence>
<dbReference type="InterPro" id="IPR036250">
    <property type="entry name" value="AcylCo_DH-like_C"/>
</dbReference>
<evidence type="ECO:0000256" key="26">
    <source>
        <dbReference type="ARBA" id="ARBA00048877"/>
    </source>
</evidence>
<proteinExistence type="inferred from homology"/>
<dbReference type="UniPathway" id="UPA00660"/>
<comment type="catalytic activity">
    <reaction evidence="18">
        <text>a long-chain 2,3-saturated fatty acyl-CoA + oxidized [electron-transfer flavoprotein] + H(+) = a long-chain (2E)-enoyl-CoA + reduced [electron-transfer flavoprotein]</text>
        <dbReference type="Rhea" id="RHEA:17721"/>
        <dbReference type="Rhea" id="RHEA-COMP:10685"/>
        <dbReference type="Rhea" id="RHEA-COMP:10686"/>
        <dbReference type="ChEBI" id="CHEBI:15378"/>
        <dbReference type="ChEBI" id="CHEBI:57692"/>
        <dbReference type="ChEBI" id="CHEBI:58307"/>
        <dbReference type="ChEBI" id="CHEBI:83721"/>
        <dbReference type="ChEBI" id="CHEBI:83727"/>
        <dbReference type="EC" id="1.3.8.8"/>
    </reaction>
    <physiologicalReaction direction="left-to-right" evidence="18">
        <dbReference type="Rhea" id="RHEA:17722"/>
    </physiologicalReaction>
</comment>
<comment type="catalytic activity">
    <reaction evidence="21">
        <text>oxidized [electron-transfer flavoprotein] + hexadecanoyl-CoA + H(+) = (2E)-hexadecenoyl-CoA + reduced [electron-transfer flavoprotein]</text>
        <dbReference type="Rhea" id="RHEA:43448"/>
        <dbReference type="Rhea" id="RHEA-COMP:10685"/>
        <dbReference type="Rhea" id="RHEA-COMP:10686"/>
        <dbReference type="ChEBI" id="CHEBI:15378"/>
        <dbReference type="ChEBI" id="CHEBI:57379"/>
        <dbReference type="ChEBI" id="CHEBI:57692"/>
        <dbReference type="ChEBI" id="CHEBI:58307"/>
        <dbReference type="ChEBI" id="CHEBI:61526"/>
    </reaction>
    <physiologicalReaction direction="left-to-right" evidence="21">
        <dbReference type="Rhea" id="RHEA:43449"/>
    </physiologicalReaction>
</comment>
<evidence type="ECO:0000256" key="2">
    <source>
        <dbReference type="ARBA" id="ARBA00004305"/>
    </source>
</evidence>
<dbReference type="InterPro" id="IPR037069">
    <property type="entry name" value="AcylCoA_DH/ox_N_sf"/>
</dbReference>
<evidence type="ECO:0000256" key="15">
    <source>
        <dbReference type="ARBA" id="ARBA00023098"/>
    </source>
</evidence>
<keyword evidence="16" id="KW-0496">Mitochondrion</keyword>
<dbReference type="SUPFAM" id="SSF56645">
    <property type="entry name" value="Acyl-CoA dehydrogenase NM domain-like"/>
    <property type="match status" value="1"/>
</dbReference>
<feature type="domain" description="Acyl-CoA dehydrogenase/oxidase N-terminal" evidence="34">
    <location>
        <begin position="36"/>
        <end position="145"/>
    </location>
</feature>
<evidence type="ECO:0000256" key="17">
    <source>
        <dbReference type="ARBA" id="ARBA00045155"/>
    </source>
</evidence>
<comment type="catalytic activity">
    <reaction evidence="23">
        <text>tetracosanoyl-CoA + oxidized [electron-transfer flavoprotein] + H(+) = (2E)-tetracosenoyl-CoA + reduced [electron-transfer flavoprotein]</text>
        <dbReference type="Rhea" id="RHEA:47232"/>
        <dbReference type="Rhea" id="RHEA-COMP:10685"/>
        <dbReference type="Rhea" id="RHEA-COMP:10686"/>
        <dbReference type="ChEBI" id="CHEBI:15378"/>
        <dbReference type="ChEBI" id="CHEBI:57692"/>
        <dbReference type="ChEBI" id="CHEBI:58307"/>
        <dbReference type="ChEBI" id="CHEBI:65052"/>
        <dbReference type="ChEBI" id="CHEBI:74693"/>
    </reaction>
    <physiologicalReaction direction="left-to-right" evidence="23">
        <dbReference type="Rhea" id="RHEA:47233"/>
    </physiologicalReaction>
</comment>
<evidence type="ECO:0000313" key="35">
    <source>
        <dbReference type="Ensembl" id="ENSPLAP00000013677.1"/>
    </source>
</evidence>
<dbReference type="PANTHER" id="PTHR48083">
    <property type="entry name" value="MEDIUM-CHAIN SPECIFIC ACYL-COA DEHYDROGENASE, MITOCHONDRIAL-RELATED"/>
    <property type="match status" value="1"/>
</dbReference>
<comment type="catalytic activity">
    <reaction evidence="25">
        <text>oxidized [electron-transfer flavoprotein] + (9Z)-octadecenoyl-CoA + H(+) = (2E,9Z)-octadecadienoyl-CoA + reduced [electron-transfer flavoprotein]</text>
        <dbReference type="Rhea" id="RHEA:47300"/>
        <dbReference type="Rhea" id="RHEA-COMP:10685"/>
        <dbReference type="Rhea" id="RHEA-COMP:10686"/>
        <dbReference type="ChEBI" id="CHEBI:15378"/>
        <dbReference type="ChEBI" id="CHEBI:57387"/>
        <dbReference type="ChEBI" id="CHEBI:57692"/>
        <dbReference type="ChEBI" id="CHEBI:58307"/>
        <dbReference type="ChEBI" id="CHEBI:77553"/>
    </reaction>
    <physiologicalReaction direction="left-to-right" evidence="25">
        <dbReference type="Rhea" id="RHEA:47301"/>
    </physiologicalReaction>
</comment>
<organism evidence="35 36">
    <name type="scientific">Poecilia latipinna</name>
    <name type="common">sailfin molly</name>
    <dbReference type="NCBI Taxonomy" id="48699"/>
    <lineage>
        <taxon>Eukaryota</taxon>
        <taxon>Metazoa</taxon>
        <taxon>Chordata</taxon>
        <taxon>Craniata</taxon>
        <taxon>Vertebrata</taxon>
        <taxon>Euteleostomi</taxon>
        <taxon>Actinopterygii</taxon>
        <taxon>Neopterygii</taxon>
        <taxon>Teleostei</taxon>
        <taxon>Neoteleostei</taxon>
        <taxon>Acanthomorphata</taxon>
        <taxon>Ovalentaria</taxon>
        <taxon>Atherinomorphae</taxon>
        <taxon>Cyprinodontiformes</taxon>
        <taxon>Poeciliidae</taxon>
        <taxon>Poeciliinae</taxon>
        <taxon>Poecilia</taxon>
    </lineage>
</organism>
<keyword evidence="14 31" id="KW-0560">Oxidoreductase</keyword>
<evidence type="ECO:0000256" key="18">
    <source>
        <dbReference type="ARBA" id="ARBA00047434"/>
    </source>
</evidence>
<evidence type="ECO:0000259" key="33">
    <source>
        <dbReference type="Pfam" id="PF02770"/>
    </source>
</evidence>
<dbReference type="AlphaFoldDB" id="A0A3B3ULX4"/>
<keyword evidence="13" id="KW-0007">Acetylation</keyword>
<evidence type="ECO:0000256" key="23">
    <source>
        <dbReference type="ARBA" id="ARBA00048086"/>
    </source>
</evidence>
<evidence type="ECO:0000256" key="1">
    <source>
        <dbReference type="ARBA" id="ARBA00001974"/>
    </source>
</evidence>
<dbReference type="InterPro" id="IPR013786">
    <property type="entry name" value="AcylCoA_DH/ox_N"/>
</dbReference>
<evidence type="ECO:0000256" key="20">
    <source>
        <dbReference type="ARBA" id="ARBA00047893"/>
    </source>
</evidence>
<evidence type="ECO:0000256" key="13">
    <source>
        <dbReference type="ARBA" id="ARBA00022990"/>
    </source>
</evidence>
<comment type="catalytic activity">
    <reaction evidence="28">
        <text>eicosanoyl-CoA + oxidized [electron-transfer flavoprotein] + H(+) = (2E)-eicosenoyl-CoA + reduced [electron-transfer flavoprotein]</text>
        <dbReference type="Rhea" id="RHEA:47236"/>
        <dbReference type="Rhea" id="RHEA-COMP:10685"/>
        <dbReference type="Rhea" id="RHEA-COMP:10686"/>
        <dbReference type="ChEBI" id="CHEBI:15378"/>
        <dbReference type="ChEBI" id="CHEBI:57380"/>
        <dbReference type="ChEBI" id="CHEBI:57692"/>
        <dbReference type="ChEBI" id="CHEBI:58307"/>
        <dbReference type="ChEBI" id="CHEBI:74691"/>
    </reaction>
    <physiologicalReaction direction="left-to-right" evidence="28">
        <dbReference type="Rhea" id="RHEA:47237"/>
    </physiologicalReaction>
</comment>
<dbReference type="Ensembl" id="ENSPLAT00000030028.1">
    <property type="protein sequence ID" value="ENSPLAP00000013677.1"/>
    <property type="gene ID" value="ENSPLAG00000017213.1"/>
</dbReference>
<keyword evidence="11" id="KW-0276">Fatty acid metabolism</keyword>
<dbReference type="GO" id="GO:0005759">
    <property type="term" value="C:mitochondrial matrix"/>
    <property type="evidence" value="ECO:0007669"/>
    <property type="project" value="UniProtKB-SubCell"/>
</dbReference>
<keyword evidence="8" id="KW-0597">Phosphoprotein</keyword>
<reference evidence="35" key="2">
    <citation type="submission" date="2025-09" db="UniProtKB">
        <authorList>
            <consortium name="Ensembl"/>
        </authorList>
    </citation>
    <scope>IDENTIFICATION</scope>
</reference>
<keyword evidence="12" id="KW-0809">Transit peptide</keyword>
<dbReference type="SUPFAM" id="SSF47203">
    <property type="entry name" value="Acyl-CoA dehydrogenase C-terminal domain-like"/>
    <property type="match status" value="1"/>
</dbReference>
<dbReference type="Gene3D" id="1.20.140.10">
    <property type="entry name" value="Butyryl-CoA Dehydrogenase, subunit A, domain 3"/>
    <property type="match status" value="1"/>
</dbReference>
<comment type="cofactor">
    <cofactor evidence="1 31">
        <name>FAD</name>
        <dbReference type="ChEBI" id="CHEBI:57692"/>
    </cofactor>
</comment>
<comment type="function">
    <text evidence="17">Long-chain specific acyl-CoA dehydrogenase is one of the acyl-CoA dehydrogenases that catalyze the first step of mitochondrial fatty acid beta-oxidation, an aerobic process breaking down fatty acids into acetyl-CoA and allowing the production of energy from fats. The first step of fatty acid beta-oxidation consists in the removal of one hydrogen from C-2 and C-3 of the straight-chain fatty acyl-CoA thioester, resulting in the formation of trans-2-enoyl-CoA. Among the different mitochondrial acyl-CoA dehydrogenases, long-chain specific acyl-CoA dehydrogenase can act on saturated and unsaturated acyl-CoAs with 6 to 24 carbons with a preference for 8 to 18 carbons long primary chains.</text>
</comment>
<dbReference type="GO" id="GO:0050660">
    <property type="term" value="F:flavin adenine dinucleotide binding"/>
    <property type="evidence" value="ECO:0007669"/>
    <property type="project" value="InterPro"/>
</dbReference>
<evidence type="ECO:0000256" key="12">
    <source>
        <dbReference type="ARBA" id="ARBA00022946"/>
    </source>
</evidence>
<evidence type="ECO:0000256" key="11">
    <source>
        <dbReference type="ARBA" id="ARBA00022832"/>
    </source>
</evidence>
<reference evidence="35" key="1">
    <citation type="submission" date="2025-08" db="UniProtKB">
        <authorList>
            <consortium name="Ensembl"/>
        </authorList>
    </citation>
    <scope>IDENTIFICATION</scope>
</reference>